<reference evidence="2" key="1">
    <citation type="submission" date="2020-02" db="EMBL/GenBank/DDBJ databases">
        <authorList>
            <person name="Meier V. D."/>
        </authorList>
    </citation>
    <scope>NUCLEOTIDE SEQUENCE</scope>
    <source>
        <strain evidence="2">AVDCRST_MAG03</strain>
    </source>
</reference>
<keyword evidence="1" id="KW-0472">Membrane</keyword>
<dbReference type="EMBL" id="CADCUT010000186">
    <property type="protein sequence ID" value="CAA9429153.1"/>
    <property type="molecule type" value="Genomic_DNA"/>
</dbReference>
<gene>
    <name evidence="2" type="ORF">AVDCRST_MAG03-3106</name>
</gene>
<protein>
    <submittedName>
        <fullName evidence="2">Uncharacterized protein</fullName>
    </submittedName>
</protein>
<dbReference type="AlphaFoldDB" id="A0A6J4Q3B0"/>
<proteinExistence type="predicted"/>
<evidence type="ECO:0000313" key="2">
    <source>
        <dbReference type="EMBL" id="CAA9429153.1"/>
    </source>
</evidence>
<keyword evidence="1" id="KW-1133">Transmembrane helix</keyword>
<evidence type="ECO:0000256" key="1">
    <source>
        <dbReference type="SAM" id="Phobius"/>
    </source>
</evidence>
<accession>A0A6J4Q3B0</accession>
<organism evidence="2">
    <name type="scientific">uncultured Rubrobacteraceae bacterium</name>
    <dbReference type="NCBI Taxonomy" id="349277"/>
    <lineage>
        <taxon>Bacteria</taxon>
        <taxon>Bacillati</taxon>
        <taxon>Actinomycetota</taxon>
        <taxon>Rubrobacteria</taxon>
        <taxon>Rubrobacterales</taxon>
        <taxon>Rubrobacteraceae</taxon>
        <taxon>environmental samples</taxon>
    </lineage>
</organism>
<feature type="non-terminal residue" evidence="2">
    <location>
        <position position="30"/>
    </location>
</feature>
<feature type="transmembrane region" description="Helical" evidence="1">
    <location>
        <begin position="6"/>
        <end position="24"/>
    </location>
</feature>
<name>A0A6J4Q3B0_9ACTN</name>
<sequence>MENLLASLAVTVFVGVLALLAQWSRKSRRA</sequence>
<keyword evidence="1" id="KW-0812">Transmembrane</keyword>